<dbReference type="GO" id="GO:0047432">
    <property type="term" value="F:2,2-dialkylglycine decarboxylase (pyruvate) activity"/>
    <property type="evidence" value="ECO:0007669"/>
    <property type="project" value="UniProtKB-EC"/>
</dbReference>
<dbReference type="InterPro" id="IPR015422">
    <property type="entry name" value="PyrdxlP-dep_Trfase_small"/>
</dbReference>
<dbReference type="GO" id="GO:0005739">
    <property type="term" value="C:mitochondrion"/>
    <property type="evidence" value="ECO:0007669"/>
    <property type="project" value="TreeGrafter"/>
</dbReference>
<dbReference type="SUPFAM" id="SSF53383">
    <property type="entry name" value="PLP-dependent transferases"/>
    <property type="match status" value="1"/>
</dbReference>
<keyword evidence="3" id="KW-0456">Lyase</keyword>
<proteinExistence type="inferred from homology"/>
<dbReference type="Gene3D" id="3.90.1150.10">
    <property type="entry name" value="Aspartate Aminotransferase, domain 1"/>
    <property type="match status" value="1"/>
</dbReference>
<keyword evidence="2" id="KW-0663">Pyridoxal phosphate</keyword>
<evidence type="ECO:0000313" key="3">
    <source>
        <dbReference type="EMBL" id="MPM13353.1"/>
    </source>
</evidence>
<name>A0A644XGR7_9ZZZZ</name>
<dbReference type="GO" id="GO:0008483">
    <property type="term" value="F:transaminase activity"/>
    <property type="evidence" value="ECO:0007669"/>
    <property type="project" value="InterPro"/>
</dbReference>
<accession>A0A644XGR7</accession>
<dbReference type="PANTHER" id="PTHR45688:SF13">
    <property type="entry name" value="ALANINE--GLYOXYLATE AMINOTRANSFERASE 2-LIKE"/>
    <property type="match status" value="1"/>
</dbReference>
<dbReference type="InterPro" id="IPR005814">
    <property type="entry name" value="Aminotrans_3"/>
</dbReference>
<dbReference type="PIRSF" id="PIRSF000521">
    <property type="entry name" value="Transaminase_4ab_Lys_Orn"/>
    <property type="match status" value="1"/>
</dbReference>
<dbReference type="EC" id="4.1.1.64" evidence="3"/>
<dbReference type="PANTHER" id="PTHR45688">
    <property type="match status" value="1"/>
</dbReference>
<protein>
    <submittedName>
        <fullName evidence="3">2,2-dialkylglycine decarboxylase</fullName>
        <ecNumber evidence="3">4.1.1.64</ecNumber>
    </submittedName>
</protein>
<dbReference type="Pfam" id="PF00202">
    <property type="entry name" value="Aminotran_3"/>
    <property type="match status" value="1"/>
</dbReference>
<dbReference type="AlphaFoldDB" id="A0A644XGR7"/>
<evidence type="ECO:0000256" key="1">
    <source>
        <dbReference type="ARBA" id="ARBA00008954"/>
    </source>
</evidence>
<gene>
    <name evidence="3" type="primary">dgdA_2</name>
    <name evidence="3" type="ORF">SDC9_59710</name>
</gene>
<dbReference type="CDD" id="cd00610">
    <property type="entry name" value="OAT_like"/>
    <property type="match status" value="1"/>
</dbReference>
<evidence type="ECO:0000256" key="2">
    <source>
        <dbReference type="ARBA" id="ARBA00022898"/>
    </source>
</evidence>
<comment type="similarity">
    <text evidence="1">Belongs to the class-III pyridoxal-phosphate-dependent aminotransferase family.</text>
</comment>
<dbReference type="Gene3D" id="3.40.640.10">
    <property type="entry name" value="Type I PLP-dependent aspartate aminotransferase-like (Major domain)"/>
    <property type="match status" value="1"/>
</dbReference>
<dbReference type="GO" id="GO:0030170">
    <property type="term" value="F:pyridoxal phosphate binding"/>
    <property type="evidence" value="ECO:0007669"/>
    <property type="project" value="InterPro"/>
</dbReference>
<comment type="caution">
    <text evidence="3">The sequence shown here is derived from an EMBL/GenBank/DDBJ whole genome shotgun (WGS) entry which is preliminary data.</text>
</comment>
<reference evidence="3" key="1">
    <citation type="submission" date="2019-08" db="EMBL/GenBank/DDBJ databases">
        <authorList>
            <person name="Kucharzyk K."/>
            <person name="Murdoch R.W."/>
            <person name="Higgins S."/>
            <person name="Loffler F."/>
        </authorList>
    </citation>
    <scope>NUCLEOTIDE SEQUENCE</scope>
</reference>
<sequence length="448" mass="49457">MDETLKKIYDIKPSELEEYSKFVMLGSGQHGVCFKRGSGVRLFDIQGKSYIDCTSQGWALLLGHSNEEIRQIVYEQMGQLGHLNQNSESLPRYAFAKKLAQLAPEHLNRVMFTVGGSAAIEAAMKIAVKNVKGARKFVSLKDGYHGTSLTTGAGSWISTQTAGIFTGYNSFLSIENDVFVRVPNPYLYRWDDTSDPEDCINYCLKVARETIRSGVNGPVAGIIVEPLQASGGQIPLPRRYLQGLRQICDEFGCLLIFDELQTFCRIGDYFASNLFDVEPDIICLGKSLGAGFPIAAIIIHDRLEGFGPLGEDVHTFSNNGISQVAGLKQLDMIERDHLLENVNAVGGYFARKLAELQKKHPIIGDVRQVGLHIGIEFVEDPKTKVPDMRMAQTVKHIALKMGLILGEAGYRMNVLKIKPPLIITTAEADEALAIFETAINEAMLQISK</sequence>
<dbReference type="EMBL" id="VSSQ01002108">
    <property type="protein sequence ID" value="MPM13353.1"/>
    <property type="molecule type" value="Genomic_DNA"/>
</dbReference>
<organism evidence="3">
    <name type="scientific">bioreactor metagenome</name>
    <dbReference type="NCBI Taxonomy" id="1076179"/>
    <lineage>
        <taxon>unclassified sequences</taxon>
        <taxon>metagenomes</taxon>
        <taxon>ecological metagenomes</taxon>
    </lineage>
</organism>
<dbReference type="InterPro" id="IPR015424">
    <property type="entry name" value="PyrdxlP-dep_Trfase"/>
</dbReference>
<dbReference type="InterPro" id="IPR015421">
    <property type="entry name" value="PyrdxlP-dep_Trfase_major"/>
</dbReference>